<feature type="transmembrane region" description="Helical" evidence="6">
    <location>
        <begin position="219"/>
        <end position="237"/>
    </location>
</feature>
<dbReference type="PANTHER" id="PTHR23530:SF1">
    <property type="entry name" value="PERMEASE, MAJOR FACILITATOR SUPERFAMILY-RELATED"/>
    <property type="match status" value="1"/>
</dbReference>
<dbReference type="InterPro" id="IPR036259">
    <property type="entry name" value="MFS_trans_sf"/>
</dbReference>
<dbReference type="InterPro" id="IPR020846">
    <property type="entry name" value="MFS_dom"/>
</dbReference>
<feature type="transmembrane region" description="Helical" evidence="6">
    <location>
        <begin position="97"/>
        <end position="116"/>
    </location>
</feature>
<evidence type="ECO:0000256" key="2">
    <source>
        <dbReference type="ARBA" id="ARBA00022448"/>
    </source>
</evidence>
<keyword evidence="2" id="KW-0813">Transport</keyword>
<keyword evidence="9" id="KW-1185">Reference proteome</keyword>
<dbReference type="RefSeq" id="WP_307898887.1">
    <property type="nucleotide sequence ID" value="NZ_CP133076.1"/>
</dbReference>
<dbReference type="EMBL" id="CP133076">
    <property type="protein sequence ID" value="WMJ17495.1"/>
    <property type="molecule type" value="Genomic_DNA"/>
</dbReference>
<keyword evidence="5 6" id="KW-0472">Membrane</keyword>
<dbReference type="Gene3D" id="1.20.1250.20">
    <property type="entry name" value="MFS general substrate transporter like domains"/>
    <property type="match status" value="1"/>
</dbReference>
<feature type="transmembrane region" description="Helical" evidence="6">
    <location>
        <begin position="12"/>
        <end position="37"/>
    </location>
</feature>
<proteinExistence type="predicted"/>
<feature type="transmembrane region" description="Helical" evidence="6">
    <location>
        <begin position="75"/>
        <end position="91"/>
    </location>
</feature>
<feature type="transmembrane region" description="Helical" evidence="6">
    <location>
        <begin position="43"/>
        <end position="63"/>
    </location>
</feature>
<gene>
    <name evidence="8" type="ORF">RA955_05295</name>
</gene>
<evidence type="ECO:0000256" key="5">
    <source>
        <dbReference type="ARBA" id="ARBA00023136"/>
    </source>
</evidence>
<accession>A0ABY9MHQ4</accession>
<feature type="transmembrane region" description="Helical" evidence="6">
    <location>
        <begin position="249"/>
        <end position="268"/>
    </location>
</feature>
<dbReference type="PROSITE" id="PS50850">
    <property type="entry name" value="MFS"/>
    <property type="match status" value="1"/>
</dbReference>
<reference evidence="8 9" key="1">
    <citation type="submission" date="2023-08" db="EMBL/GenBank/DDBJ databases">
        <title>Genome sequencing of the thermostable Gram positive bacteria Geobacillus proteiniphilus strain T-6.</title>
        <authorList>
            <person name="Shulami S."/>
            <person name="Shoham Y."/>
        </authorList>
    </citation>
    <scope>NUCLEOTIDE SEQUENCE [LARGE SCALE GENOMIC DNA]</scope>
    <source>
        <strain evidence="8 9">T-6</strain>
    </source>
</reference>
<evidence type="ECO:0000256" key="4">
    <source>
        <dbReference type="ARBA" id="ARBA00022989"/>
    </source>
</evidence>
<evidence type="ECO:0000256" key="6">
    <source>
        <dbReference type="SAM" id="Phobius"/>
    </source>
</evidence>
<evidence type="ECO:0000313" key="8">
    <source>
        <dbReference type="EMBL" id="WMJ17495.1"/>
    </source>
</evidence>
<keyword evidence="3 6" id="KW-0812">Transmembrane</keyword>
<dbReference type="Proteomes" id="UP001223761">
    <property type="component" value="Chromosome"/>
</dbReference>
<name>A0ABY9MHQ4_9BACL</name>
<evidence type="ECO:0000256" key="1">
    <source>
        <dbReference type="ARBA" id="ARBA00004651"/>
    </source>
</evidence>
<feature type="domain" description="Major facilitator superfamily (MFS) profile" evidence="7">
    <location>
        <begin position="1"/>
        <end position="397"/>
    </location>
</feature>
<feature type="transmembrane region" description="Helical" evidence="6">
    <location>
        <begin position="280"/>
        <end position="301"/>
    </location>
</feature>
<protein>
    <submittedName>
        <fullName evidence="8">MFS transporter</fullName>
    </submittedName>
</protein>
<feature type="transmembrane region" description="Helical" evidence="6">
    <location>
        <begin position="373"/>
        <end position="390"/>
    </location>
</feature>
<dbReference type="SUPFAM" id="SSF103473">
    <property type="entry name" value="MFS general substrate transporter"/>
    <property type="match status" value="1"/>
</dbReference>
<evidence type="ECO:0000313" key="9">
    <source>
        <dbReference type="Proteomes" id="UP001223761"/>
    </source>
</evidence>
<sequence length="400" mass="43639">MMKKGTLAVHNIRVLFWADLFGSVKFIQPVLALFYFSRGLDEALILWVMFCWSFGVLVGEVPTSMLADRYGAKRAFLLGSVFSIISHAMLLGADEPWLFFMSNFLSGFAASCFSGADEALIYESLKASNEEHLMDRAMGIIQSAQFVVTVAALVIGALVAKDLTNEQFNLLIVLGIVFQCVRLALVFLVKNPPGHGAYRGQPLSQVKEGMLAIRQAPQVLWMFLNVTLVFIPTTAIFENFSDKLLYDAGLPVSFIGVVLGSLAVFSFVVSRSIGWLTTRFSRIGLMHATGALGVLALVIVALDGDRFLSLCGAMVALRFVRAVRYPVYSQLSNDLIPSHVRATTISLLSIVDSLCDMLIFSSVGALATMGFSYLFLASAAVALIGCLMPIRSVSPQEKRQ</sequence>
<dbReference type="Pfam" id="PF07690">
    <property type="entry name" value="MFS_1"/>
    <property type="match status" value="1"/>
</dbReference>
<evidence type="ECO:0000256" key="3">
    <source>
        <dbReference type="ARBA" id="ARBA00022692"/>
    </source>
</evidence>
<comment type="subcellular location">
    <subcellularLocation>
        <location evidence="1">Cell membrane</location>
        <topology evidence="1">Multi-pass membrane protein</topology>
    </subcellularLocation>
</comment>
<dbReference type="InterPro" id="IPR053160">
    <property type="entry name" value="MFS_DHA3_Transporter"/>
</dbReference>
<feature type="transmembrane region" description="Helical" evidence="6">
    <location>
        <begin position="137"/>
        <end position="158"/>
    </location>
</feature>
<evidence type="ECO:0000259" key="7">
    <source>
        <dbReference type="PROSITE" id="PS50850"/>
    </source>
</evidence>
<dbReference type="PANTHER" id="PTHR23530">
    <property type="entry name" value="TRANSPORT PROTEIN-RELATED"/>
    <property type="match status" value="1"/>
</dbReference>
<organism evidence="8 9">
    <name type="scientific">Geobacillus proteiniphilus</name>
    <dbReference type="NCBI Taxonomy" id="860353"/>
    <lineage>
        <taxon>Bacteria</taxon>
        <taxon>Bacillati</taxon>
        <taxon>Bacillota</taxon>
        <taxon>Bacilli</taxon>
        <taxon>Bacillales</taxon>
        <taxon>Anoxybacillaceae</taxon>
        <taxon>Geobacillus</taxon>
    </lineage>
</organism>
<feature type="transmembrane region" description="Helical" evidence="6">
    <location>
        <begin position="170"/>
        <end position="189"/>
    </location>
</feature>
<keyword evidence="4 6" id="KW-1133">Transmembrane helix</keyword>
<dbReference type="InterPro" id="IPR011701">
    <property type="entry name" value="MFS"/>
</dbReference>